<evidence type="ECO:0000256" key="5">
    <source>
        <dbReference type="ARBA" id="ARBA00022833"/>
    </source>
</evidence>
<keyword evidence="2" id="KW-0479">Metal-binding</keyword>
<feature type="region of interest" description="Disordered" evidence="12">
    <location>
        <begin position="1"/>
        <end position="57"/>
    </location>
</feature>
<keyword evidence="6" id="KW-0805">Transcription regulation</keyword>
<dbReference type="Pfam" id="PF00096">
    <property type="entry name" value="zf-C2H2"/>
    <property type="match status" value="1"/>
</dbReference>
<evidence type="ECO:0000256" key="1">
    <source>
        <dbReference type="ARBA" id="ARBA00004123"/>
    </source>
</evidence>
<dbReference type="SMART" id="SM00355">
    <property type="entry name" value="ZnF_C2H2"/>
    <property type="match status" value="4"/>
</dbReference>
<dbReference type="Gene3D" id="3.30.160.60">
    <property type="entry name" value="Classic Zinc Finger"/>
    <property type="match status" value="3"/>
</dbReference>
<dbReference type="GO" id="GO:0005634">
    <property type="term" value="C:nucleus"/>
    <property type="evidence" value="ECO:0007669"/>
    <property type="project" value="UniProtKB-SubCell"/>
</dbReference>
<name>A0A673UFE7_SURSU</name>
<keyword evidence="5" id="KW-0862">Zinc</keyword>
<dbReference type="Proteomes" id="UP000472268">
    <property type="component" value="Chromosome 17"/>
</dbReference>
<evidence type="ECO:0000256" key="12">
    <source>
        <dbReference type="SAM" id="MobiDB-lite"/>
    </source>
</evidence>
<keyword evidence="3" id="KW-0677">Repeat</keyword>
<dbReference type="SUPFAM" id="SSF57667">
    <property type="entry name" value="beta-beta-alpha zinc fingers"/>
    <property type="match status" value="2"/>
</dbReference>
<dbReference type="InterPro" id="IPR036236">
    <property type="entry name" value="Znf_C2H2_sf"/>
</dbReference>
<reference evidence="14" key="2">
    <citation type="submission" date="2025-08" db="UniProtKB">
        <authorList>
            <consortium name="Ensembl"/>
        </authorList>
    </citation>
    <scope>IDENTIFICATION</scope>
</reference>
<keyword evidence="8" id="KW-0804">Transcription</keyword>
<reference evidence="14" key="3">
    <citation type="submission" date="2025-09" db="UniProtKB">
        <authorList>
            <consortium name="Ensembl"/>
        </authorList>
    </citation>
    <scope>IDENTIFICATION</scope>
</reference>
<comment type="similarity">
    <text evidence="10">Belongs to the Ikaros C2H2-type zinc-finger protein family.</text>
</comment>
<proteinExistence type="inferred from homology"/>
<dbReference type="InterPro" id="IPR013087">
    <property type="entry name" value="Znf_C2H2_type"/>
</dbReference>
<evidence type="ECO:0000256" key="9">
    <source>
        <dbReference type="ARBA" id="ARBA00023242"/>
    </source>
</evidence>
<dbReference type="PROSITE" id="PS50157">
    <property type="entry name" value="ZINC_FINGER_C2H2_2"/>
    <property type="match status" value="2"/>
</dbReference>
<evidence type="ECO:0000256" key="2">
    <source>
        <dbReference type="ARBA" id="ARBA00022723"/>
    </source>
</evidence>
<keyword evidence="9" id="KW-0539">Nucleus</keyword>
<evidence type="ECO:0000256" key="7">
    <source>
        <dbReference type="ARBA" id="ARBA00023125"/>
    </source>
</evidence>
<evidence type="ECO:0000313" key="15">
    <source>
        <dbReference type="Proteomes" id="UP000472268"/>
    </source>
</evidence>
<dbReference type="PROSITE" id="PS00028">
    <property type="entry name" value="ZINC_FINGER_C2H2_1"/>
    <property type="match status" value="2"/>
</dbReference>
<gene>
    <name evidence="14" type="primary">IKZF3</name>
</gene>
<organism evidence="14 15">
    <name type="scientific">Suricata suricatta</name>
    <name type="common">Meerkat</name>
    <dbReference type="NCBI Taxonomy" id="37032"/>
    <lineage>
        <taxon>Eukaryota</taxon>
        <taxon>Metazoa</taxon>
        <taxon>Chordata</taxon>
        <taxon>Craniata</taxon>
        <taxon>Vertebrata</taxon>
        <taxon>Euteleostomi</taxon>
        <taxon>Mammalia</taxon>
        <taxon>Eutheria</taxon>
        <taxon>Laurasiatheria</taxon>
        <taxon>Carnivora</taxon>
        <taxon>Feliformia</taxon>
        <taxon>Herpestidae</taxon>
        <taxon>Suricata</taxon>
    </lineage>
</organism>
<accession>A0A673UFE7</accession>
<evidence type="ECO:0000256" key="11">
    <source>
        <dbReference type="PROSITE-ProRule" id="PRU00042"/>
    </source>
</evidence>
<evidence type="ECO:0000256" key="10">
    <source>
        <dbReference type="ARBA" id="ARBA00038390"/>
    </source>
</evidence>
<dbReference type="FunFam" id="3.30.160.60:FF:000073">
    <property type="entry name" value="IKAROS family zinc finger 1"/>
    <property type="match status" value="1"/>
</dbReference>
<dbReference type="GO" id="GO:0003700">
    <property type="term" value="F:DNA-binding transcription factor activity"/>
    <property type="evidence" value="ECO:0007669"/>
    <property type="project" value="InterPro"/>
</dbReference>
<evidence type="ECO:0000256" key="4">
    <source>
        <dbReference type="ARBA" id="ARBA00022771"/>
    </source>
</evidence>
<feature type="domain" description="C2H2-type" evidence="13">
    <location>
        <begin position="118"/>
        <end position="145"/>
    </location>
</feature>
<evidence type="ECO:0000256" key="3">
    <source>
        <dbReference type="ARBA" id="ARBA00022737"/>
    </source>
</evidence>
<dbReference type="GO" id="GO:0003677">
    <property type="term" value="F:DNA binding"/>
    <property type="evidence" value="ECO:0007669"/>
    <property type="project" value="UniProtKB-KW"/>
</dbReference>
<dbReference type="Ensembl" id="ENSSSUT00005026379.1">
    <property type="protein sequence ID" value="ENSSSUP00005023029.1"/>
    <property type="gene ID" value="ENSSSUG00005014631.1"/>
</dbReference>
<keyword evidence="4 11" id="KW-0863">Zinc-finger</keyword>
<comment type="subcellular location">
    <subcellularLocation>
        <location evidence="1">Nucleus</location>
    </subcellularLocation>
</comment>
<evidence type="ECO:0000256" key="6">
    <source>
        <dbReference type="ARBA" id="ARBA00023015"/>
    </source>
</evidence>
<dbReference type="InterPro" id="IPR028440">
    <property type="entry name" value="TRPS1"/>
</dbReference>
<reference evidence="14 15" key="1">
    <citation type="submission" date="2019-05" db="EMBL/GenBank/DDBJ databases">
        <title>A Chromosome-scale Meerkat (S. suricatta) Genome Assembly.</title>
        <authorList>
            <person name="Dudchenko O."/>
            <person name="Lieberman Aiden E."/>
            <person name="Tung J."/>
            <person name="Barreiro L.B."/>
            <person name="Clutton-Brock T.H."/>
        </authorList>
    </citation>
    <scope>NUCLEOTIDE SEQUENCE [LARGE SCALE GENOMIC DNA]</scope>
</reference>
<dbReference type="AlphaFoldDB" id="A0A673UFE7"/>
<dbReference type="PANTHER" id="PTHR47034">
    <property type="entry name" value="ZINC FINGER TRANSCRIPTION FACTOR TRPS1"/>
    <property type="match status" value="1"/>
</dbReference>
<dbReference type="FunFam" id="3.30.160.60:FF:002372">
    <property type="entry name" value="IKAROS family zinc finger 3"/>
    <property type="match status" value="1"/>
</dbReference>
<feature type="compositionally biased region" description="Basic and acidic residues" evidence="12">
    <location>
        <begin position="329"/>
        <end position="338"/>
    </location>
</feature>
<evidence type="ECO:0000313" key="14">
    <source>
        <dbReference type="Ensembl" id="ENSSSUP00005023029.1"/>
    </source>
</evidence>
<protein>
    <submittedName>
        <fullName evidence="14">IKAROS family zinc finger 3</fullName>
    </submittedName>
</protein>
<sequence length="453" mass="51847">MEDIKPNVELKGTQEQSVPTEGPVILNDYDLTKPHETENVDNVEGPTNEDEDIGDDSMKVKDEYSERDENILKPEPMGNAEEPEIPYSYSREYNEYENIKLERHVVSYDSSRPTSGKMNCDVCGLSCISFNVLMVHKRSHTVEKPYKCEFCGRSYKQRSSLEEHKERCRTFLQSTDLGESASAEARHIKAEMGSERALVLDRLASNVAKRKSSMPQKFIGEKRHCFDVGYNPGYMYEKESEMIQTRMMDQAINNAISYLGAEALRPLVQTPAAPTSEMVPVISSMYPIALTRAEMPNGAPQDLEKKNVHLPEKSLPSERGLSPNNSGHDSTDTDSNHEERQNHIYQQNHMVPPRIRNGMPLLKEVPRSYELLKPPPICPRDSIKVINKEGEVMDVFRCDHCRVLFLDYVMFTIHMGCHGFRDPFECNMCGYRSHDRYEFSSHIARGEHRAMLK</sequence>
<evidence type="ECO:0000259" key="13">
    <source>
        <dbReference type="PROSITE" id="PS50157"/>
    </source>
</evidence>
<keyword evidence="15" id="KW-1185">Reference proteome</keyword>
<dbReference type="PANTHER" id="PTHR47034:SF3">
    <property type="entry name" value="ZINC FINGER PROTEIN HELIOS-LIKE"/>
    <property type="match status" value="1"/>
</dbReference>
<evidence type="ECO:0000256" key="8">
    <source>
        <dbReference type="ARBA" id="ARBA00023163"/>
    </source>
</evidence>
<feature type="region of interest" description="Disordered" evidence="12">
    <location>
        <begin position="313"/>
        <end position="338"/>
    </location>
</feature>
<dbReference type="GO" id="GO:0008270">
    <property type="term" value="F:zinc ion binding"/>
    <property type="evidence" value="ECO:0007669"/>
    <property type="project" value="UniProtKB-KW"/>
</dbReference>
<keyword evidence="7" id="KW-0238">DNA-binding</keyword>
<feature type="domain" description="C2H2-type" evidence="13">
    <location>
        <begin position="146"/>
        <end position="174"/>
    </location>
</feature>